<keyword evidence="3" id="KW-1185">Reference proteome</keyword>
<dbReference type="GO" id="GO:0070628">
    <property type="term" value="F:proteasome binding"/>
    <property type="evidence" value="ECO:0007669"/>
    <property type="project" value="InterPro"/>
</dbReference>
<dbReference type="EMBL" id="REGN01003031">
    <property type="protein sequence ID" value="RNA24883.1"/>
    <property type="molecule type" value="Genomic_DNA"/>
</dbReference>
<keyword evidence="2" id="KW-0647">Proteasome</keyword>
<protein>
    <submittedName>
        <fullName evidence="2">Proteasome activator complex subunit 4B-like</fullName>
    </submittedName>
</protein>
<dbReference type="Proteomes" id="UP000276133">
    <property type="component" value="Unassembled WGS sequence"/>
</dbReference>
<comment type="caution">
    <text evidence="2">The sequence shown here is derived from an EMBL/GenBank/DDBJ whole genome shotgun (WGS) entry which is preliminary data.</text>
</comment>
<feature type="domain" description="Proteasome activator Blm10 middle HEAT repeats region" evidence="1">
    <location>
        <begin position="374"/>
        <end position="695"/>
    </location>
</feature>
<dbReference type="GO" id="GO:0016504">
    <property type="term" value="F:peptidase activator activity"/>
    <property type="evidence" value="ECO:0007669"/>
    <property type="project" value="InterPro"/>
</dbReference>
<dbReference type="GO" id="GO:0005829">
    <property type="term" value="C:cytosol"/>
    <property type="evidence" value="ECO:0007669"/>
    <property type="project" value="TreeGrafter"/>
</dbReference>
<dbReference type="OrthoDB" id="17907at2759"/>
<dbReference type="InterPro" id="IPR032430">
    <property type="entry name" value="Blm10_mid"/>
</dbReference>
<name>A0A3M7RMS8_BRAPC</name>
<dbReference type="GO" id="GO:0005634">
    <property type="term" value="C:nucleus"/>
    <property type="evidence" value="ECO:0007669"/>
    <property type="project" value="TreeGrafter"/>
</dbReference>
<sequence>MSNTDLAIDKGIQSSTIVDDFESCDSSVEMDQAEPMEVEVSNSGWSRADPELKCLQKVDIYVQQLPFFDQIKKCAFETFELIRKNITEAIVLNEFRPGFSHWSNQLIVFIHEYGLFFTKQDHLKLIKLYLSVMLNERVDLPTIDYCLNVLTELLKKYDKIARDELTIEWRPLYKLYCRIHDLNDYSAELPPSSIESSAFSAFIRYARIYFDHESTREMLEEWRTYMCPFDSAMNSAFERCKLFLPTIMYEYESEYGYKLWLTEFLNLWTTFSTRNFWESNVVSLFARVANHNIGEIDWCPYIPYIFSNILRGFGLPFGSKDSLALGLSTTGSTFNTTLSQLFVYENDEISTLANWIVSMIATGSHRELCMEHIKKLFQALRSFYYPSNTGSWSGSLFQFLKLLPENLIKRVKSERKESKKWYIKPSAKNHEITDSDIQSFVLALRDVCFTAIFSKSHQSDVKKAFQFLTFLRADLILEPFLEKAYLSFDSLVEPHRYTSILSCLVLVSRELAAFNPRHQFQTQMQIIPLLNSVLPGLDPNDANKCNLTLQFISNILNCVIVCDCSAAGNYRNDLSEHERELCYETAKFEDFVHEFFKRVFYIIDQLASDISSESSASAAAASKHFSVSTGNKNADENYYQAHIMHTCKVLIRQSSKQILKLILNKISNYINGNNFIARAGRILSSICGYLCAAQNFAEFAFEGFFNDVYESLRNFKEGKN</sequence>
<dbReference type="AlphaFoldDB" id="A0A3M7RMS8"/>
<dbReference type="Pfam" id="PF16507">
    <property type="entry name" value="HEAT_PSME4_mid"/>
    <property type="match status" value="1"/>
</dbReference>
<dbReference type="PANTHER" id="PTHR32170">
    <property type="entry name" value="PROTEASOME ACTIVATOR COMPLEX SUBUNIT 4"/>
    <property type="match status" value="1"/>
</dbReference>
<dbReference type="GO" id="GO:0010499">
    <property type="term" value="P:proteasomal ubiquitin-independent protein catabolic process"/>
    <property type="evidence" value="ECO:0007669"/>
    <property type="project" value="TreeGrafter"/>
</dbReference>
<feature type="non-terminal residue" evidence="2">
    <location>
        <position position="720"/>
    </location>
</feature>
<dbReference type="PANTHER" id="PTHR32170:SF3">
    <property type="entry name" value="PROTEASOME ACTIVATOR COMPLEX SUBUNIT 4"/>
    <property type="match status" value="1"/>
</dbReference>
<organism evidence="2 3">
    <name type="scientific">Brachionus plicatilis</name>
    <name type="common">Marine rotifer</name>
    <name type="synonym">Brachionus muelleri</name>
    <dbReference type="NCBI Taxonomy" id="10195"/>
    <lineage>
        <taxon>Eukaryota</taxon>
        <taxon>Metazoa</taxon>
        <taxon>Spiralia</taxon>
        <taxon>Gnathifera</taxon>
        <taxon>Rotifera</taxon>
        <taxon>Eurotatoria</taxon>
        <taxon>Monogononta</taxon>
        <taxon>Pseudotrocha</taxon>
        <taxon>Ploima</taxon>
        <taxon>Brachionidae</taxon>
        <taxon>Brachionus</taxon>
    </lineage>
</organism>
<reference evidence="2 3" key="1">
    <citation type="journal article" date="2018" name="Sci. Rep.">
        <title>Genomic signatures of local adaptation to the degree of environmental predictability in rotifers.</title>
        <authorList>
            <person name="Franch-Gras L."/>
            <person name="Hahn C."/>
            <person name="Garcia-Roger E.M."/>
            <person name="Carmona M.J."/>
            <person name="Serra M."/>
            <person name="Gomez A."/>
        </authorList>
    </citation>
    <scope>NUCLEOTIDE SEQUENCE [LARGE SCALE GENOMIC DNA]</scope>
    <source>
        <strain evidence="2">HYR1</strain>
    </source>
</reference>
<evidence type="ECO:0000313" key="2">
    <source>
        <dbReference type="EMBL" id="RNA24883.1"/>
    </source>
</evidence>
<dbReference type="STRING" id="10195.A0A3M7RMS8"/>
<accession>A0A3M7RMS8</accession>
<proteinExistence type="predicted"/>
<evidence type="ECO:0000313" key="3">
    <source>
        <dbReference type="Proteomes" id="UP000276133"/>
    </source>
</evidence>
<evidence type="ECO:0000259" key="1">
    <source>
        <dbReference type="Pfam" id="PF16507"/>
    </source>
</evidence>
<gene>
    <name evidence="2" type="ORF">BpHYR1_006424</name>
</gene>
<dbReference type="GO" id="GO:0000502">
    <property type="term" value="C:proteasome complex"/>
    <property type="evidence" value="ECO:0007669"/>
    <property type="project" value="UniProtKB-KW"/>
</dbReference>
<dbReference type="InterPro" id="IPR035309">
    <property type="entry name" value="PSME4"/>
</dbReference>